<dbReference type="InterPro" id="IPR001138">
    <property type="entry name" value="Zn2Cys6_DnaBD"/>
</dbReference>
<evidence type="ECO:0000313" key="10">
    <source>
        <dbReference type="EMBL" id="KIV87381.1"/>
    </source>
</evidence>
<evidence type="ECO:0000259" key="9">
    <source>
        <dbReference type="PROSITE" id="PS50048"/>
    </source>
</evidence>
<dbReference type="GO" id="GO:0005634">
    <property type="term" value="C:nucleus"/>
    <property type="evidence" value="ECO:0007669"/>
    <property type="project" value="UniProtKB-SubCell"/>
</dbReference>
<dbReference type="HOGENOM" id="CLU_012331_1_0_1"/>
<evidence type="ECO:0000256" key="5">
    <source>
        <dbReference type="ARBA" id="ARBA00023125"/>
    </source>
</evidence>
<dbReference type="InterPro" id="IPR036864">
    <property type="entry name" value="Zn2-C6_fun-type_DNA-bd_sf"/>
</dbReference>
<feature type="domain" description="Zn(2)-C6 fungal-type" evidence="9">
    <location>
        <begin position="29"/>
        <end position="59"/>
    </location>
</feature>
<dbReference type="Gene3D" id="4.10.240.10">
    <property type="entry name" value="Zn(2)-C6 fungal-type DNA-binding domain"/>
    <property type="match status" value="1"/>
</dbReference>
<dbReference type="GO" id="GO:0008270">
    <property type="term" value="F:zinc ion binding"/>
    <property type="evidence" value="ECO:0007669"/>
    <property type="project" value="InterPro"/>
</dbReference>
<dbReference type="Proteomes" id="UP000053599">
    <property type="component" value="Unassembled WGS sequence"/>
</dbReference>
<keyword evidence="5" id="KW-0238">DNA-binding</keyword>
<evidence type="ECO:0000256" key="3">
    <source>
        <dbReference type="ARBA" id="ARBA00022833"/>
    </source>
</evidence>
<dbReference type="Pfam" id="PF00172">
    <property type="entry name" value="Zn_clus"/>
    <property type="match status" value="1"/>
</dbReference>
<dbReference type="GO" id="GO:0000981">
    <property type="term" value="F:DNA-binding transcription factor activity, RNA polymerase II-specific"/>
    <property type="evidence" value="ECO:0007669"/>
    <property type="project" value="InterPro"/>
</dbReference>
<evidence type="ECO:0000256" key="4">
    <source>
        <dbReference type="ARBA" id="ARBA00023015"/>
    </source>
</evidence>
<evidence type="ECO:0000313" key="11">
    <source>
        <dbReference type="Proteomes" id="UP000053599"/>
    </source>
</evidence>
<keyword evidence="2" id="KW-0479">Metal-binding</keyword>
<feature type="compositionally biased region" description="Polar residues" evidence="8">
    <location>
        <begin position="108"/>
        <end position="117"/>
    </location>
</feature>
<feature type="region of interest" description="Disordered" evidence="8">
    <location>
        <begin position="108"/>
        <end position="140"/>
    </location>
</feature>
<gene>
    <name evidence="10" type="ORF">PV11_02931</name>
</gene>
<dbReference type="SUPFAM" id="SSF57701">
    <property type="entry name" value="Zn2/Cys6 DNA-binding domain"/>
    <property type="match status" value="1"/>
</dbReference>
<feature type="region of interest" description="Disordered" evidence="8">
    <location>
        <begin position="1"/>
        <end position="21"/>
    </location>
</feature>
<evidence type="ECO:0000256" key="2">
    <source>
        <dbReference type="ARBA" id="ARBA00022723"/>
    </source>
</evidence>
<keyword evidence="3" id="KW-0862">Zinc</keyword>
<evidence type="ECO:0000256" key="1">
    <source>
        <dbReference type="ARBA" id="ARBA00004123"/>
    </source>
</evidence>
<dbReference type="CDD" id="cd12148">
    <property type="entry name" value="fungal_TF_MHR"/>
    <property type="match status" value="1"/>
</dbReference>
<dbReference type="CDD" id="cd00067">
    <property type="entry name" value="GAL4"/>
    <property type="match status" value="1"/>
</dbReference>
<keyword evidence="7" id="KW-0539">Nucleus</keyword>
<protein>
    <recommendedName>
        <fullName evidence="9">Zn(2)-C6 fungal-type domain-containing protein</fullName>
    </recommendedName>
</protein>
<dbReference type="OrthoDB" id="189997at2759"/>
<dbReference type="CDD" id="cd14653">
    <property type="entry name" value="ZIP_Gal4p-like"/>
    <property type="match status" value="1"/>
</dbReference>
<dbReference type="InterPro" id="IPR052202">
    <property type="entry name" value="Yeast_MetPath_Reg"/>
</dbReference>
<dbReference type="EMBL" id="KN846951">
    <property type="protein sequence ID" value="KIV87381.1"/>
    <property type="molecule type" value="Genomic_DNA"/>
</dbReference>
<dbReference type="PROSITE" id="PS50048">
    <property type="entry name" value="ZN2_CY6_FUNGAL_2"/>
    <property type="match status" value="1"/>
</dbReference>
<comment type="subcellular location">
    <subcellularLocation>
        <location evidence="1">Nucleus</location>
    </subcellularLocation>
</comment>
<evidence type="ECO:0000256" key="8">
    <source>
        <dbReference type="SAM" id="MobiDB-lite"/>
    </source>
</evidence>
<reference evidence="10 11" key="1">
    <citation type="submission" date="2015-01" db="EMBL/GenBank/DDBJ databases">
        <title>The Genome Sequence of Exophiala sideris CBS121828.</title>
        <authorList>
            <consortium name="The Broad Institute Genomics Platform"/>
            <person name="Cuomo C."/>
            <person name="de Hoog S."/>
            <person name="Gorbushina A."/>
            <person name="Stielow B."/>
            <person name="Teixiera M."/>
            <person name="Abouelleil A."/>
            <person name="Chapman S.B."/>
            <person name="Priest M."/>
            <person name="Young S.K."/>
            <person name="Wortman J."/>
            <person name="Nusbaum C."/>
            <person name="Birren B."/>
        </authorList>
    </citation>
    <scope>NUCLEOTIDE SEQUENCE [LARGE SCALE GENOMIC DNA]</scope>
    <source>
        <strain evidence="10 11">CBS 121828</strain>
    </source>
</reference>
<dbReference type="SMART" id="SM00906">
    <property type="entry name" value="Fungal_trans"/>
    <property type="match status" value="1"/>
</dbReference>
<dbReference type="InterPro" id="IPR007219">
    <property type="entry name" value="XnlR_reg_dom"/>
</dbReference>
<dbReference type="Pfam" id="PF04082">
    <property type="entry name" value="Fungal_trans"/>
    <property type="match status" value="1"/>
</dbReference>
<dbReference type="PANTHER" id="PTHR47782">
    <property type="entry name" value="ZN(II)2CYS6 TRANSCRIPTION FACTOR (EUROFUNG)-RELATED"/>
    <property type="match status" value="1"/>
</dbReference>
<dbReference type="GO" id="GO:0043565">
    <property type="term" value="F:sequence-specific DNA binding"/>
    <property type="evidence" value="ECO:0007669"/>
    <property type="project" value="TreeGrafter"/>
</dbReference>
<sequence length="478" mass="53935">MSQNATSPRYRRQPKGVQRTRTGPRALVACIHCKEKKLKCDNNISGCDNCRRSGSICLVEDPATKRWQPRNYLETLEQRVAYLEGILTQYRPDVAEDHFFQVDAQQPELQTSPSTLEQRSDHQYSGRSVSPLPDDEHDGLDELASKVGLLSLNAAGAEPHYLGPSSVFAFSRLINSSLRQVVVRNHPNPSTLGDIDNDSMTTPTPCLLPDHDVALRLSNAYFDNIHSQYPFLHEPTFRLWERALFSKSAAVDTLMSRPVPLFFLNMVYAIGALLIPNSGYSAERLYMSAQLYIDHILPYDNLESIQAILCCAAYSLRSSIGTSTWKLAGLALRQCIDLGYHRNSKRFRPSADPLRTDLRKRVFWCAYVMECQAAVMLGRPLGIPYQEVDAEYPLDIDDSCITETGVHGTPRSSPSDPPTSMSRAIHAFRMRRLLGRIHTSLYSELVPSGPAKHIYRTHIDQLRSELEEWRSLTPPQSE</sequence>
<keyword evidence="4" id="KW-0805">Transcription regulation</keyword>
<dbReference type="GO" id="GO:0045944">
    <property type="term" value="P:positive regulation of transcription by RNA polymerase II"/>
    <property type="evidence" value="ECO:0007669"/>
    <property type="project" value="TreeGrafter"/>
</dbReference>
<organism evidence="10 11">
    <name type="scientific">Exophiala sideris</name>
    <dbReference type="NCBI Taxonomy" id="1016849"/>
    <lineage>
        <taxon>Eukaryota</taxon>
        <taxon>Fungi</taxon>
        <taxon>Dikarya</taxon>
        <taxon>Ascomycota</taxon>
        <taxon>Pezizomycotina</taxon>
        <taxon>Eurotiomycetes</taxon>
        <taxon>Chaetothyriomycetidae</taxon>
        <taxon>Chaetothyriales</taxon>
        <taxon>Herpotrichiellaceae</taxon>
        <taxon>Exophiala</taxon>
    </lineage>
</organism>
<dbReference type="GO" id="GO:0006351">
    <property type="term" value="P:DNA-templated transcription"/>
    <property type="evidence" value="ECO:0007669"/>
    <property type="project" value="InterPro"/>
</dbReference>
<name>A0A0D1XGR6_9EURO</name>
<evidence type="ECO:0000256" key="7">
    <source>
        <dbReference type="ARBA" id="ARBA00023242"/>
    </source>
</evidence>
<accession>A0A0D1XGR6</accession>
<keyword evidence="6" id="KW-0804">Transcription</keyword>
<proteinExistence type="predicted"/>
<dbReference type="SMART" id="SM00066">
    <property type="entry name" value="GAL4"/>
    <property type="match status" value="1"/>
</dbReference>
<dbReference type="PROSITE" id="PS00463">
    <property type="entry name" value="ZN2_CY6_FUNGAL_1"/>
    <property type="match status" value="1"/>
</dbReference>
<dbReference type="AlphaFoldDB" id="A0A0D1XGR6"/>
<dbReference type="PANTHER" id="PTHR47782:SF12">
    <property type="entry name" value="ZN(II)2CYS6 TRANSCRIPTION FACTOR (EUROFUNG)"/>
    <property type="match status" value="1"/>
</dbReference>
<evidence type="ECO:0000256" key="6">
    <source>
        <dbReference type="ARBA" id="ARBA00023163"/>
    </source>
</evidence>